<feature type="domain" description="C3H1-type" evidence="6">
    <location>
        <begin position="1"/>
        <end position="24"/>
    </location>
</feature>
<evidence type="ECO:0000259" key="6">
    <source>
        <dbReference type="PROSITE" id="PS50103"/>
    </source>
</evidence>
<dbReference type="InterPro" id="IPR045877">
    <property type="entry name" value="ZFP36-like"/>
</dbReference>
<gene>
    <name evidence="7" type="ORF">SACU0126_LOCUS37006</name>
</gene>
<feature type="zinc finger region" description="C3H1-type" evidence="5">
    <location>
        <begin position="1"/>
        <end position="24"/>
    </location>
</feature>
<dbReference type="Gene3D" id="4.10.1000.10">
    <property type="entry name" value="Zinc finger, CCCH-type"/>
    <property type="match status" value="2"/>
</dbReference>
<organism evidence="7">
    <name type="scientific">Strombidinopsis acuminata</name>
    <dbReference type="NCBI Taxonomy" id="141414"/>
    <lineage>
        <taxon>Eukaryota</taxon>
        <taxon>Sar</taxon>
        <taxon>Alveolata</taxon>
        <taxon>Ciliophora</taxon>
        <taxon>Intramacronucleata</taxon>
        <taxon>Spirotrichea</taxon>
        <taxon>Choreotrichia</taxon>
        <taxon>Choreotrichida</taxon>
        <taxon>Strombidinopsidae</taxon>
        <taxon>Strombidinopsis</taxon>
    </lineage>
</organism>
<evidence type="ECO:0000256" key="4">
    <source>
        <dbReference type="ARBA" id="ARBA00022833"/>
    </source>
</evidence>
<dbReference type="AlphaFoldDB" id="A0A7S3U7A0"/>
<proteinExistence type="predicted"/>
<dbReference type="PROSITE" id="PS50103">
    <property type="entry name" value="ZF_C3H1"/>
    <property type="match status" value="2"/>
</dbReference>
<keyword evidence="4 5" id="KW-0862">Zinc</keyword>
<protein>
    <recommendedName>
        <fullName evidence="6">C3H1-type domain-containing protein</fullName>
    </recommendedName>
</protein>
<evidence type="ECO:0000256" key="3">
    <source>
        <dbReference type="ARBA" id="ARBA00022771"/>
    </source>
</evidence>
<evidence type="ECO:0000256" key="5">
    <source>
        <dbReference type="PROSITE-ProRule" id="PRU00723"/>
    </source>
</evidence>
<dbReference type="Pfam" id="PF00642">
    <property type="entry name" value="zf-CCCH"/>
    <property type="match status" value="1"/>
</dbReference>
<keyword evidence="2" id="KW-0677">Repeat</keyword>
<dbReference type="SMART" id="SM00356">
    <property type="entry name" value="ZnF_C3H1"/>
    <property type="match status" value="2"/>
</dbReference>
<evidence type="ECO:0000256" key="1">
    <source>
        <dbReference type="ARBA" id="ARBA00022723"/>
    </source>
</evidence>
<dbReference type="GO" id="GO:0008270">
    <property type="term" value="F:zinc ion binding"/>
    <property type="evidence" value="ECO:0007669"/>
    <property type="project" value="UniProtKB-KW"/>
</dbReference>
<dbReference type="Pfam" id="PF14608">
    <property type="entry name" value="zf-CCCH_2"/>
    <property type="match status" value="1"/>
</dbReference>
<accession>A0A7S3U7A0</accession>
<evidence type="ECO:0000313" key="7">
    <source>
        <dbReference type="EMBL" id="CAE0605239.1"/>
    </source>
</evidence>
<feature type="zinc finger region" description="C3H1-type" evidence="5">
    <location>
        <begin position="35"/>
        <end position="65"/>
    </location>
</feature>
<keyword evidence="3 5" id="KW-0863">Zinc-finger</keyword>
<sequence length="132" mass="15511">MCRNWEMTGKCKWQDKCSFAHGRHELTKKTHMPKNFKSKTCEQFHDHSIGFCTFGSRCQFLHSDFDIYNEDVSYSTMLAENAKISKNRNEQVENAGDELIYLNVFKKAQGSRLQVFKDISTKQQNNGFYSYQ</sequence>
<feature type="domain" description="C3H1-type" evidence="6">
    <location>
        <begin position="35"/>
        <end position="65"/>
    </location>
</feature>
<dbReference type="GO" id="GO:0003729">
    <property type="term" value="F:mRNA binding"/>
    <property type="evidence" value="ECO:0007669"/>
    <property type="project" value="InterPro"/>
</dbReference>
<evidence type="ECO:0000256" key="2">
    <source>
        <dbReference type="ARBA" id="ARBA00022737"/>
    </source>
</evidence>
<reference evidence="7" key="1">
    <citation type="submission" date="2021-01" db="EMBL/GenBank/DDBJ databases">
        <authorList>
            <person name="Corre E."/>
            <person name="Pelletier E."/>
            <person name="Niang G."/>
            <person name="Scheremetjew M."/>
            <person name="Finn R."/>
            <person name="Kale V."/>
            <person name="Holt S."/>
            <person name="Cochrane G."/>
            <person name="Meng A."/>
            <person name="Brown T."/>
            <person name="Cohen L."/>
        </authorList>
    </citation>
    <scope>NUCLEOTIDE SEQUENCE</scope>
    <source>
        <strain evidence="7">SPMC142</strain>
    </source>
</reference>
<keyword evidence="1 5" id="KW-0479">Metal-binding</keyword>
<name>A0A7S3U7A0_9SPIT</name>
<dbReference type="EMBL" id="HBIQ01116746">
    <property type="protein sequence ID" value="CAE0605239.1"/>
    <property type="molecule type" value="Transcribed_RNA"/>
</dbReference>
<dbReference type="PANTHER" id="PTHR12547:SF18">
    <property type="entry name" value="PROTEIN TIS11"/>
    <property type="match status" value="1"/>
</dbReference>
<dbReference type="SUPFAM" id="SSF90229">
    <property type="entry name" value="CCCH zinc finger"/>
    <property type="match status" value="2"/>
</dbReference>
<dbReference type="InterPro" id="IPR036855">
    <property type="entry name" value="Znf_CCCH_sf"/>
</dbReference>
<dbReference type="InterPro" id="IPR000571">
    <property type="entry name" value="Znf_CCCH"/>
</dbReference>
<dbReference type="PANTHER" id="PTHR12547">
    <property type="entry name" value="CCCH ZINC FINGER/TIS11-RELATED"/>
    <property type="match status" value="1"/>
</dbReference>